<comment type="caution">
    <text evidence="3">The sequence shown here is derived from an EMBL/GenBank/DDBJ whole genome shotgun (WGS) entry which is preliminary data.</text>
</comment>
<dbReference type="InterPro" id="IPR004864">
    <property type="entry name" value="LEA_2"/>
</dbReference>
<dbReference type="AlphaFoldDB" id="A0AAE1XZ68"/>
<sequence>MEILEQAKNFVAEKLANVPTPEATVADVDFKGLGFDGITLLAKVEVSNPYSVPIPIGEIVYVVKSCERGIVSGSIPDPGSLTANDKTMLDVTVKVPHSAVVSLVRDIGGDWDIDYLLELGLIIDLPVVGNITIPLSYKGEMKLPTFSDFFGGENSSETADK</sequence>
<dbReference type="PANTHER" id="PTHR31459:SF19">
    <property type="entry name" value="DESICCATION-RELATED PROTEIN LEA14-RELATED"/>
    <property type="match status" value="1"/>
</dbReference>
<dbReference type="PANTHER" id="PTHR31459">
    <property type="match status" value="1"/>
</dbReference>
<gene>
    <name evidence="3" type="ORF">Salat_2022000</name>
</gene>
<evidence type="ECO:0000313" key="3">
    <source>
        <dbReference type="EMBL" id="KAK4420715.1"/>
    </source>
</evidence>
<dbReference type="Pfam" id="PF03168">
    <property type="entry name" value="LEA_2"/>
    <property type="match status" value="1"/>
</dbReference>
<reference evidence="3" key="2">
    <citation type="journal article" date="2024" name="Plant">
        <title>Genomic evolution and insights into agronomic trait innovations of Sesamum species.</title>
        <authorList>
            <person name="Miao H."/>
            <person name="Wang L."/>
            <person name="Qu L."/>
            <person name="Liu H."/>
            <person name="Sun Y."/>
            <person name="Le M."/>
            <person name="Wang Q."/>
            <person name="Wei S."/>
            <person name="Zheng Y."/>
            <person name="Lin W."/>
            <person name="Duan Y."/>
            <person name="Cao H."/>
            <person name="Xiong S."/>
            <person name="Wang X."/>
            <person name="Wei L."/>
            <person name="Li C."/>
            <person name="Ma Q."/>
            <person name="Ju M."/>
            <person name="Zhao R."/>
            <person name="Li G."/>
            <person name="Mu C."/>
            <person name="Tian Q."/>
            <person name="Mei H."/>
            <person name="Zhang T."/>
            <person name="Gao T."/>
            <person name="Zhang H."/>
        </authorList>
    </citation>
    <scope>NUCLEOTIDE SEQUENCE</scope>
    <source>
        <strain evidence="3">3651</strain>
    </source>
</reference>
<dbReference type="GO" id="GO:0005829">
    <property type="term" value="C:cytosol"/>
    <property type="evidence" value="ECO:0007669"/>
    <property type="project" value="TreeGrafter"/>
</dbReference>
<protein>
    <submittedName>
        <fullName evidence="3">Desiccation protectant protein Lea14</fullName>
    </submittedName>
</protein>
<dbReference type="Gene3D" id="2.60.40.1820">
    <property type="match status" value="1"/>
</dbReference>
<dbReference type="SUPFAM" id="SSF117070">
    <property type="entry name" value="LEA14-like"/>
    <property type="match status" value="1"/>
</dbReference>
<dbReference type="EMBL" id="JACGWO010000008">
    <property type="protein sequence ID" value="KAK4420715.1"/>
    <property type="molecule type" value="Genomic_DNA"/>
</dbReference>
<reference evidence="3" key="1">
    <citation type="submission" date="2020-06" db="EMBL/GenBank/DDBJ databases">
        <authorList>
            <person name="Li T."/>
            <person name="Hu X."/>
            <person name="Zhang T."/>
            <person name="Song X."/>
            <person name="Zhang H."/>
            <person name="Dai N."/>
            <person name="Sheng W."/>
            <person name="Hou X."/>
            <person name="Wei L."/>
        </authorList>
    </citation>
    <scope>NUCLEOTIDE SEQUENCE</scope>
    <source>
        <strain evidence="3">3651</strain>
        <tissue evidence="3">Leaf</tissue>
    </source>
</reference>
<name>A0AAE1XZ68_9LAMI</name>
<keyword evidence="4" id="KW-1185">Reference proteome</keyword>
<feature type="domain" description="Water stress and hypersensitive response" evidence="2">
    <location>
        <begin position="23"/>
        <end position="140"/>
    </location>
</feature>
<dbReference type="InterPro" id="IPR045043">
    <property type="entry name" value="Lea14-like"/>
</dbReference>
<organism evidence="3 4">
    <name type="scientific">Sesamum alatum</name>
    <dbReference type="NCBI Taxonomy" id="300844"/>
    <lineage>
        <taxon>Eukaryota</taxon>
        <taxon>Viridiplantae</taxon>
        <taxon>Streptophyta</taxon>
        <taxon>Embryophyta</taxon>
        <taxon>Tracheophyta</taxon>
        <taxon>Spermatophyta</taxon>
        <taxon>Magnoliopsida</taxon>
        <taxon>eudicotyledons</taxon>
        <taxon>Gunneridae</taxon>
        <taxon>Pentapetalae</taxon>
        <taxon>asterids</taxon>
        <taxon>lamiids</taxon>
        <taxon>Lamiales</taxon>
        <taxon>Pedaliaceae</taxon>
        <taxon>Sesamum</taxon>
    </lineage>
</organism>
<proteinExistence type="inferred from homology"/>
<evidence type="ECO:0000256" key="1">
    <source>
        <dbReference type="ARBA" id="ARBA00005960"/>
    </source>
</evidence>
<evidence type="ECO:0000313" key="4">
    <source>
        <dbReference type="Proteomes" id="UP001293254"/>
    </source>
</evidence>
<dbReference type="Proteomes" id="UP001293254">
    <property type="component" value="Unassembled WGS sequence"/>
</dbReference>
<comment type="similarity">
    <text evidence="1">Belongs to the LEA type 2 family.</text>
</comment>
<dbReference type="SMART" id="SM00769">
    <property type="entry name" value="WHy"/>
    <property type="match status" value="1"/>
</dbReference>
<dbReference type="InterPro" id="IPR013990">
    <property type="entry name" value="WHy-dom"/>
</dbReference>
<evidence type="ECO:0000259" key="2">
    <source>
        <dbReference type="SMART" id="SM00769"/>
    </source>
</evidence>
<dbReference type="GO" id="GO:0009269">
    <property type="term" value="P:response to desiccation"/>
    <property type="evidence" value="ECO:0007669"/>
    <property type="project" value="InterPro"/>
</dbReference>
<dbReference type="FunFam" id="2.60.40.1820:FF:000001">
    <property type="entry name" value="Desiccation protectant protein Lea14-like"/>
    <property type="match status" value="1"/>
</dbReference>
<accession>A0AAE1XZ68</accession>